<dbReference type="AlphaFoldDB" id="A0A1S3D941"/>
<reference evidence="5" key="1">
    <citation type="submission" date="2025-08" db="UniProtKB">
        <authorList>
            <consortium name="RefSeq"/>
        </authorList>
    </citation>
    <scope>IDENTIFICATION</scope>
</reference>
<dbReference type="Pfam" id="PF00169">
    <property type="entry name" value="PH"/>
    <property type="match status" value="1"/>
</dbReference>
<dbReference type="GO" id="GO:0005802">
    <property type="term" value="C:trans-Golgi network"/>
    <property type="evidence" value="ECO:0007669"/>
    <property type="project" value="TreeGrafter"/>
</dbReference>
<dbReference type="GO" id="GO:0007032">
    <property type="term" value="P:endosome organization"/>
    <property type="evidence" value="ECO:0007669"/>
    <property type="project" value="TreeGrafter"/>
</dbReference>
<feature type="domain" description="PH" evidence="3">
    <location>
        <begin position="15"/>
        <end position="125"/>
    </location>
</feature>
<protein>
    <recommendedName>
        <fullName evidence="1">Pleckstrin homology domain-containing family J member 1</fullName>
    </recommendedName>
</protein>
<evidence type="ECO:0000256" key="1">
    <source>
        <dbReference type="ARBA" id="ARBA00041004"/>
    </source>
</evidence>
<dbReference type="SUPFAM" id="SSF50729">
    <property type="entry name" value="PH domain-like"/>
    <property type="match status" value="2"/>
</dbReference>
<dbReference type="GO" id="GO:0055037">
    <property type="term" value="C:recycling endosome"/>
    <property type="evidence" value="ECO:0007669"/>
    <property type="project" value="TreeGrafter"/>
</dbReference>
<feature type="compositionally biased region" description="Low complexity" evidence="2">
    <location>
        <begin position="217"/>
        <end position="233"/>
    </location>
</feature>
<dbReference type="GO" id="GO:0005769">
    <property type="term" value="C:early endosome"/>
    <property type="evidence" value="ECO:0007669"/>
    <property type="project" value="TreeGrafter"/>
</dbReference>
<dbReference type="Proteomes" id="UP000079169">
    <property type="component" value="Unplaced"/>
</dbReference>
<dbReference type="GO" id="GO:0005829">
    <property type="term" value="C:cytosol"/>
    <property type="evidence" value="ECO:0007669"/>
    <property type="project" value="GOC"/>
</dbReference>
<organism evidence="4 5">
    <name type="scientific">Diaphorina citri</name>
    <name type="common">Asian citrus psyllid</name>
    <dbReference type="NCBI Taxonomy" id="121845"/>
    <lineage>
        <taxon>Eukaryota</taxon>
        <taxon>Metazoa</taxon>
        <taxon>Ecdysozoa</taxon>
        <taxon>Arthropoda</taxon>
        <taxon>Hexapoda</taxon>
        <taxon>Insecta</taxon>
        <taxon>Pterygota</taxon>
        <taxon>Neoptera</taxon>
        <taxon>Paraneoptera</taxon>
        <taxon>Hemiptera</taxon>
        <taxon>Sternorrhyncha</taxon>
        <taxon>Psylloidea</taxon>
        <taxon>Psyllidae</taxon>
        <taxon>Diaphorininae</taxon>
        <taxon>Diaphorina</taxon>
    </lineage>
</organism>
<name>A0A1S3D941_DIACI</name>
<dbReference type="GO" id="GO:0042147">
    <property type="term" value="P:retrograde transport, endosome to Golgi"/>
    <property type="evidence" value="ECO:0007669"/>
    <property type="project" value="TreeGrafter"/>
</dbReference>
<keyword evidence="4" id="KW-1185">Reference proteome</keyword>
<dbReference type="SMART" id="SM00233">
    <property type="entry name" value="PH"/>
    <property type="match status" value="2"/>
</dbReference>
<dbReference type="InterPro" id="IPR001849">
    <property type="entry name" value="PH_domain"/>
</dbReference>
<dbReference type="CDD" id="cd13258">
    <property type="entry name" value="PH_PLEKHJ1"/>
    <property type="match status" value="1"/>
</dbReference>
<feature type="domain" description="PH" evidence="3">
    <location>
        <begin position="280"/>
        <end position="314"/>
    </location>
</feature>
<feature type="compositionally biased region" description="Polar residues" evidence="2">
    <location>
        <begin position="204"/>
        <end position="213"/>
    </location>
</feature>
<dbReference type="GO" id="GO:0001881">
    <property type="term" value="P:receptor recycling"/>
    <property type="evidence" value="ECO:0007669"/>
    <property type="project" value="TreeGrafter"/>
</dbReference>
<dbReference type="PROSITE" id="PS50003">
    <property type="entry name" value="PH_DOMAIN"/>
    <property type="match status" value="2"/>
</dbReference>
<evidence type="ECO:0000313" key="4">
    <source>
        <dbReference type="Proteomes" id="UP000079169"/>
    </source>
</evidence>
<evidence type="ECO:0000313" key="5">
    <source>
        <dbReference type="RefSeq" id="XP_008476161.2"/>
    </source>
</evidence>
<accession>A0A1S3D941</accession>
<feature type="region of interest" description="Disordered" evidence="2">
    <location>
        <begin position="204"/>
        <end position="239"/>
    </location>
</feature>
<dbReference type="KEGG" id="dci:103513128"/>
<evidence type="ECO:0000259" key="3">
    <source>
        <dbReference type="PROSITE" id="PS50003"/>
    </source>
</evidence>
<dbReference type="InterPro" id="IPR045188">
    <property type="entry name" value="Boi1/Boi2-like"/>
</dbReference>
<dbReference type="RefSeq" id="XP_008476161.2">
    <property type="nucleotide sequence ID" value="XM_008477939.3"/>
</dbReference>
<evidence type="ECO:0000256" key="2">
    <source>
        <dbReference type="SAM" id="MobiDB-lite"/>
    </source>
</evidence>
<dbReference type="STRING" id="121845.A0A1S3D941"/>
<proteinExistence type="predicted"/>
<dbReference type="PaxDb" id="121845-A0A1S3D941"/>
<gene>
    <name evidence="5" type="primary">LOC103513128</name>
</gene>
<dbReference type="GeneID" id="103513128"/>
<dbReference type="PANTHER" id="PTHR22902:SF9">
    <property type="entry name" value="PLECKSTRIN HOMOLOGY DOMAIN-CONTAINING FAMILY J MEMBER 1"/>
    <property type="match status" value="1"/>
</dbReference>
<dbReference type="Gene3D" id="2.30.29.30">
    <property type="entry name" value="Pleckstrin-homology domain (PH domain)/Phosphotyrosine-binding domain (PTB)"/>
    <property type="match status" value="2"/>
</dbReference>
<dbReference type="InterPro" id="IPR011993">
    <property type="entry name" value="PH-like_dom_sf"/>
</dbReference>
<dbReference type="PANTHER" id="PTHR22902">
    <property type="entry name" value="SESQUIPEDALIAN"/>
    <property type="match status" value="1"/>
</dbReference>
<sequence>MKFNDKELYDLSKGPCDLEGRLSFKKTNINMISSSGKSGFKERWFKLKYNLLFYFKTSDIGQIDDSQPAGVFVLENYSVHHETSAGVPFAFSIMFKDEPEKKYILSTRSDQDVYSWMSVLKKVSYEYLRSQLIILQDKINNITGKSDPLLLVPRNKPIMYNTSSSHHHDSEESYSFRSHVDFSITKQYSSRKVLTQQSSSNFYTSKDISQPNGSVPVGKSSSTPTVKKPSSPGQVQVEHGTVDASQVEHVVLKKKPKSGVFVLENYSVHHETSAGVPFAFSIMFKDEPEKKYILSTRSDQDVYSWMSVLKKVSYEYLRSQLIILQDKINNITGKDPLLLVPRNKPIMYNTSSSHHHDSEESYSFRSHVDFSITKQYSSRKVLTQQSSSNFYTSKDISQPNGSVPVGNLIDL</sequence>